<evidence type="ECO:0000313" key="1">
    <source>
        <dbReference type="Proteomes" id="UP001318040"/>
    </source>
</evidence>
<keyword evidence="1" id="KW-1185">Reference proteome</keyword>
<reference evidence="2" key="1">
    <citation type="submission" date="2025-08" db="UniProtKB">
        <authorList>
            <consortium name="RefSeq"/>
        </authorList>
    </citation>
    <scope>IDENTIFICATION</scope>
    <source>
        <tissue evidence="2">Sperm</tissue>
    </source>
</reference>
<sequence length="184" mass="19742">MSIRMACVVAAPILEPSGNFPAWLQAQGVNAEVARAMDSELGIRDYGVLRACVGDGLVRAELLATARDRLPFGFYAVLRQVVKALRGAEPHDAGTPPWDDAASSPGNIMLGGLVDVLLMLFRSLSRELLLSADRLGAMDGSRMYTEGSIPPANEGSPEIVMKVEEEHLSECDTPSTESIFIPTQ</sequence>
<name>A0AAJ7T3T2_PETMA</name>
<dbReference type="Proteomes" id="UP001318040">
    <property type="component" value="Chromosome 1"/>
</dbReference>
<dbReference type="GeneID" id="116942665"/>
<dbReference type="RefSeq" id="XP_032810778.1">
    <property type="nucleotide sequence ID" value="XM_032954887.1"/>
</dbReference>
<dbReference type="AlphaFoldDB" id="A0AAJ7T3T2"/>
<proteinExistence type="predicted"/>
<accession>A0AAJ7T3T2</accession>
<evidence type="ECO:0000313" key="2">
    <source>
        <dbReference type="RefSeq" id="XP_032810778.1"/>
    </source>
</evidence>
<protein>
    <submittedName>
        <fullName evidence="2">Uncharacterized protein LOC116942665 isoform X4</fullName>
    </submittedName>
</protein>
<organism evidence="1 2">
    <name type="scientific">Petromyzon marinus</name>
    <name type="common">Sea lamprey</name>
    <dbReference type="NCBI Taxonomy" id="7757"/>
    <lineage>
        <taxon>Eukaryota</taxon>
        <taxon>Metazoa</taxon>
        <taxon>Chordata</taxon>
        <taxon>Craniata</taxon>
        <taxon>Vertebrata</taxon>
        <taxon>Cyclostomata</taxon>
        <taxon>Hyperoartia</taxon>
        <taxon>Petromyzontiformes</taxon>
        <taxon>Petromyzontidae</taxon>
        <taxon>Petromyzon</taxon>
    </lineage>
</organism>
<gene>
    <name evidence="2" type="primary">LOC116942665</name>
</gene>